<dbReference type="InterPro" id="IPR001304">
    <property type="entry name" value="C-type_lectin-like"/>
</dbReference>
<feature type="signal peptide" evidence="1">
    <location>
        <begin position="1"/>
        <end position="19"/>
    </location>
</feature>
<dbReference type="SUPFAM" id="SSF56436">
    <property type="entry name" value="C-type lectin-like"/>
    <property type="match status" value="1"/>
</dbReference>
<gene>
    <name evidence="3" type="ORF">KP79_PYT04125</name>
</gene>
<dbReference type="EMBL" id="NEDP02000359">
    <property type="protein sequence ID" value="OWF56073.1"/>
    <property type="molecule type" value="Genomic_DNA"/>
</dbReference>
<sequence length="165" mass="18881">MKLIVSFVLLNWVASYALANCRNGWITYDEWCCLFSHNQLTWSEASETCHALHAHLATVMSAEEQNFLSTQLLELHKNDPKLSSTLYWLDGSDLEVEHVWKWMTTGDILTFTDWAPNEPNMGENEDCLILWGASKFQMGDNACAHKRNYICQQTVDVDTGNEFIG</sequence>
<keyword evidence="4" id="KW-1185">Reference proteome</keyword>
<dbReference type="Gene3D" id="3.10.100.10">
    <property type="entry name" value="Mannose-Binding Protein A, subunit A"/>
    <property type="match status" value="1"/>
</dbReference>
<dbReference type="InterPro" id="IPR016186">
    <property type="entry name" value="C-type_lectin-like/link_sf"/>
</dbReference>
<keyword evidence="1" id="KW-0732">Signal</keyword>
<evidence type="ECO:0000313" key="4">
    <source>
        <dbReference type="Proteomes" id="UP000242188"/>
    </source>
</evidence>
<dbReference type="CDD" id="cd00037">
    <property type="entry name" value="CLECT"/>
    <property type="match status" value="1"/>
</dbReference>
<accession>A0A210R4S9</accession>
<dbReference type="Proteomes" id="UP000242188">
    <property type="component" value="Unassembled WGS sequence"/>
</dbReference>
<comment type="caution">
    <text evidence="3">The sequence shown here is derived from an EMBL/GenBank/DDBJ whole genome shotgun (WGS) entry which is preliminary data.</text>
</comment>
<evidence type="ECO:0000259" key="2">
    <source>
        <dbReference type="PROSITE" id="PS50041"/>
    </source>
</evidence>
<reference evidence="3 4" key="1">
    <citation type="journal article" date="2017" name="Nat. Ecol. Evol.">
        <title>Scallop genome provides insights into evolution of bilaterian karyotype and development.</title>
        <authorList>
            <person name="Wang S."/>
            <person name="Zhang J."/>
            <person name="Jiao W."/>
            <person name="Li J."/>
            <person name="Xun X."/>
            <person name="Sun Y."/>
            <person name="Guo X."/>
            <person name="Huan P."/>
            <person name="Dong B."/>
            <person name="Zhang L."/>
            <person name="Hu X."/>
            <person name="Sun X."/>
            <person name="Wang J."/>
            <person name="Zhao C."/>
            <person name="Wang Y."/>
            <person name="Wang D."/>
            <person name="Huang X."/>
            <person name="Wang R."/>
            <person name="Lv J."/>
            <person name="Li Y."/>
            <person name="Zhang Z."/>
            <person name="Liu B."/>
            <person name="Lu W."/>
            <person name="Hui Y."/>
            <person name="Liang J."/>
            <person name="Zhou Z."/>
            <person name="Hou R."/>
            <person name="Li X."/>
            <person name="Liu Y."/>
            <person name="Li H."/>
            <person name="Ning X."/>
            <person name="Lin Y."/>
            <person name="Zhao L."/>
            <person name="Xing Q."/>
            <person name="Dou J."/>
            <person name="Li Y."/>
            <person name="Mao J."/>
            <person name="Guo H."/>
            <person name="Dou H."/>
            <person name="Li T."/>
            <person name="Mu C."/>
            <person name="Jiang W."/>
            <person name="Fu Q."/>
            <person name="Fu X."/>
            <person name="Miao Y."/>
            <person name="Liu J."/>
            <person name="Yu Q."/>
            <person name="Li R."/>
            <person name="Liao H."/>
            <person name="Li X."/>
            <person name="Kong Y."/>
            <person name="Jiang Z."/>
            <person name="Chourrout D."/>
            <person name="Li R."/>
            <person name="Bao Z."/>
        </authorList>
    </citation>
    <scope>NUCLEOTIDE SEQUENCE [LARGE SCALE GENOMIC DNA]</scope>
    <source>
        <strain evidence="3 4">PY_sf001</strain>
    </source>
</reference>
<feature type="chain" id="PRO_5013278871" evidence="1">
    <location>
        <begin position="20"/>
        <end position="165"/>
    </location>
</feature>
<dbReference type="OrthoDB" id="6271941at2759"/>
<feature type="domain" description="C-type lectin" evidence="2">
    <location>
        <begin position="28"/>
        <end position="152"/>
    </location>
</feature>
<evidence type="ECO:0000256" key="1">
    <source>
        <dbReference type="SAM" id="SignalP"/>
    </source>
</evidence>
<dbReference type="PROSITE" id="PS50041">
    <property type="entry name" value="C_TYPE_LECTIN_2"/>
    <property type="match status" value="1"/>
</dbReference>
<proteinExistence type="predicted"/>
<dbReference type="InterPro" id="IPR050111">
    <property type="entry name" value="C-type_lectin/snaclec_domain"/>
</dbReference>
<dbReference type="AlphaFoldDB" id="A0A210R4S9"/>
<name>A0A210R4S9_MIZYE</name>
<dbReference type="Pfam" id="PF00059">
    <property type="entry name" value="Lectin_C"/>
    <property type="match status" value="1"/>
</dbReference>
<protein>
    <submittedName>
        <fullName evidence="3">Perlucin-like protein</fullName>
    </submittedName>
</protein>
<organism evidence="3 4">
    <name type="scientific">Mizuhopecten yessoensis</name>
    <name type="common">Japanese scallop</name>
    <name type="synonym">Patinopecten yessoensis</name>
    <dbReference type="NCBI Taxonomy" id="6573"/>
    <lineage>
        <taxon>Eukaryota</taxon>
        <taxon>Metazoa</taxon>
        <taxon>Spiralia</taxon>
        <taxon>Lophotrochozoa</taxon>
        <taxon>Mollusca</taxon>
        <taxon>Bivalvia</taxon>
        <taxon>Autobranchia</taxon>
        <taxon>Pteriomorphia</taxon>
        <taxon>Pectinida</taxon>
        <taxon>Pectinoidea</taxon>
        <taxon>Pectinidae</taxon>
        <taxon>Mizuhopecten</taxon>
    </lineage>
</organism>
<dbReference type="PANTHER" id="PTHR22803">
    <property type="entry name" value="MANNOSE, PHOSPHOLIPASE, LECTIN RECEPTOR RELATED"/>
    <property type="match status" value="1"/>
</dbReference>
<evidence type="ECO:0000313" key="3">
    <source>
        <dbReference type="EMBL" id="OWF56073.1"/>
    </source>
</evidence>
<dbReference type="SMART" id="SM00034">
    <property type="entry name" value="CLECT"/>
    <property type="match status" value="1"/>
</dbReference>
<dbReference type="InterPro" id="IPR016187">
    <property type="entry name" value="CTDL_fold"/>
</dbReference>